<feature type="transmembrane region" description="Helical" evidence="2">
    <location>
        <begin position="69"/>
        <end position="92"/>
    </location>
</feature>
<dbReference type="eggNOG" id="ENOG502SSR4">
    <property type="taxonomic scope" value="Eukaryota"/>
</dbReference>
<evidence type="ECO:0000256" key="2">
    <source>
        <dbReference type="SAM" id="Phobius"/>
    </source>
</evidence>
<sequence>MAPRLQDLYPRGAGNSNNNGQLLSSSSSSFTRIARDAALASRQLHDITKRTQMINIPAIYSGPHTSPPIVVAIVLGTVVGFVLVAYLVYILFNKPKDIMSASSDIVSEDFPRPRRKAAARRKPTKAAGRKKPIIVDEDEPEPYFVDVQDPNDPRHGQYGAPHASIQSDGWSGAISPSCLFLQITVTTASHAEPRTGRSTGLRIYQ</sequence>
<proteinExistence type="predicted"/>
<dbReference type="EMBL" id="DS995733">
    <property type="protein sequence ID" value="EGE04413.1"/>
    <property type="molecule type" value="Genomic_DNA"/>
</dbReference>
<keyword evidence="2" id="KW-0812">Transmembrane</keyword>
<organism evidence="3 4">
    <name type="scientific">Trichophyton equinum (strain ATCC MYA-4606 / CBS 127.97)</name>
    <name type="common">Horse ringworm fungus</name>
    <dbReference type="NCBI Taxonomy" id="559882"/>
    <lineage>
        <taxon>Eukaryota</taxon>
        <taxon>Fungi</taxon>
        <taxon>Dikarya</taxon>
        <taxon>Ascomycota</taxon>
        <taxon>Pezizomycotina</taxon>
        <taxon>Eurotiomycetes</taxon>
        <taxon>Eurotiomycetidae</taxon>
        <taxon>Onygenales</taxon>
        <taxon>Arthrodermataceae</taxon>
        <taxon>Trichophyton</taxon>
    </lineage>
</organism>
<name>F2PR95_TRIEC</name>
<dbReference type="OrthoDB" id="5423884at2759"/>
<gene>
    <name evidence="3" type="ORF">TEQG_03615</name>
</gene>
<dbReference type="AlphaFoldDB" id="F2PR95"/>
<evidence type="ECO:0000313" key="3">
    <source>
        <dbReference type="EMBL" id="EGE04413.1"/>
    </source>
</evidence>
<evidence type="ECO:0000256" key="1">
    <source>
        <dbReference type="SAM" id="MobiDB-lite"/>
    </source>
</evidence>
<dbReference type="VEuPathDB" id="FungiDB:TEQG_03615"/>
<keyword evidence="2" id="KW-0472">Membrane</keyword>
<protein>
    <submittedName>
        <fullName evidence="3">Uncharacterized protein</fullName>
    </submittedName>
</protein>
<accession>F2PR95</accession>
<dbReference type="Proteomes" id="UP000009169">
    <property type="component" value="Unassembled WGS sequence"/>
</dbReference>
<dbReference type="HOGENOM" id="CLU_1310893_0_0_1"/>
<feature type="region of interest" description="Disordered" evidence="1">
    <location>
        <begin position="1"/>
        <end position="22"/>
    </location>
</feature>
<reference evidence="4" key="1">
    <citation type="journal article" date="2012" name="MBio">
        <title>Comparative genome analysis of Trichophyton rubrum and related dermatophytes reveals candidate genes involved in infection.</title>
        <authorList>
            <person name="Martinez D.A."/>
            <person name="Oliver B.G."/>
            <person name="Graeser Y."/>
            <person name="Goldberg J.M."/>
            <person name="Li W."/>
            <person name="Martinez-Rossi N.M."/>
            <person name="Monod M."/>
            <person name="Shelest E."/>
            <person name="Barton R.C."/>
            <person name="Birch E."/>
            <person name="Brakhage A.A."/>
            <person name="Chen Z."/>
            <person name="Gurr S.J."/>
            <person name="Heiman D."/>
            <person name="Heitman J."/>
            <person name="Kosti I."/>
            <person name="Rossi A."/>
            <person name="Saif S."/>
            <person name="Samalova M."/>
            <person name="Saunders C.W."/>
            <person name="Shea T."/>
            <person name="Summerbell R.C."/>
            <person name="Xu J."/>
            <person name="Young S."/>
            <person name="Zeng Q."/>
            <person name="Birren B.W."/>
            <person name="Cuomo C.A."/>
            <person name="White T.C."/>
        </authorList>
    </citation>
    <scope>NUCLEOTIDE SEQUENCE [LARGE SCALE GENOMIC DNA]</scope>
    <source>
        <strain evidence="4">ATCC MYA-4606 / CBS 127.97</strain>
    </source>
</reference>
<keyword evidence="4" id="KW-1185">Reference proteome</keyword>
<evidence type="ECO:0000313" key="4">
    <source>
        <dbReference type="Proteomes" id="UP000009169"/>
    </source>
</evidence>
<keyword evidence="2" id="KW-1133">Transmembrane helix</keyword>